<evidence type="ECO:0000313" key="3">
    <source>
        <dbReference type="EMBL" id="KAI1728951.1"/>
    </source>
</evidence>
<dbReference type="Gene3D" id="3.40.630.30">
    <property type="match status" value="1"/>
</dbReference>
<evidence type="ECO:0000313" key="4">
    <source>
        <dbReference type="Proteomes" id="UP001201812"/>
    </source>
</evidence>
<sequence length="230" mass="27282">MEMSDQERRINHLTQRCKKGHISHTTAPQAEGGDKKPNRVKFTSVTEQYGYLTWRLLNQKRRKIRKKPCPRQNRRPFIANNCSYVCTNQWHEKIVAKTFNPATSEGALIIPGRKRSTPICKLVYSRRNFRDEEPYVYLDGIHTNPRYQRKGAGTAMTQHFLEEVVQKDHPDIKRVTLWLSPGRGENDPAERLYQNFGFHFESDQEQHYMTLYMDRYRGYRHPSYDQFTAL</sequence>
<comment type="caution">
    <text evidence="3">The sequence shown here is derived from an EMBL/GenBank/DDBJ whole genome shotgun (WGS) entry which is preliminary data.</text>
</comment>
<dbReference type="InterPro" id="IPR000182">
    <property type="entry name" value="GNAT_dom"/>
</dbReference>
<dbReference type="CDD" id="cd04301">
    <property type="entry name" value="NAT_SF"/>
    <property type="match status" value="1"/>
</dbReference>
<feature type="domain" description="N-acetyltransferase" evidence="2">
    <location>
        <begin position="129"/>
        <end position="218"/>
    </location>
</feature>
<keyword evidence="4" id="KW-1185">Reference proteome</keyword>
<dbReference type="SUPFAM" id="SSF55729">
    <property type="entry name" value="Acyl-CoA N-acyltransferases (Nat)"/>
    <property type="match status" value="1"/>
</dbReference>
<dbReference type="PROSITE" id="PS51186">
    <property type="entry name" value="GNAT"/>
    <property type="match status" value="1"/>
</dbReference>
<dbReference type="EMBL" id="JAKKPZ010000001">
    <property type="protein sequence ID" value="KAI1728951.1"/>
    <property type="molecule type" value="Genomic_DNA"/>
</dbReference>
<protein>
    <submittedName>
        <fullName evidence="3">Acetyltransferase (GNAT) family domain-containing protein</fullName>
    </submittedName>
</protein>
<dbReference type="Proteomes" id="UP001201812">
    <property type="component" value="Unassembled WGS sequence"/>
</dbReference>
<dbReference type="AlphaFoldDB" id="A0AAD4NGB6"/>
<proteinExistence type="predicted"/>
<gene>
    <name evidence="3" type="ORF">DdX_01164</name>
</gene>
<dbReference type="Pfam" id="PF00583">
    <property type="entry name" value="Acetyltransf_1"/>
    <property type="match status" value="1"/>
</dbReference>
<organism evidence="3 4">
    <name type="scientific">Ditylenchus destructor</name>
    <dbReference type="NCBI Taxonomy" id="166010"/>
    <lineage>
        <taxon>Eukaryota</taxon>
        <taxon>Metazoa</taxon>
        <taxon>Ecdysozoa</taxon>
        <taxon>Nematoda</taxon>
        <taxon>Chromadorea</taxon>
        <taxon>Rhabditida</taxon>
        <taxon>Tylenchina</taxon>
        <taxon>Tylenchomorpha</taxon>
        <taxon>Sphaerularioidea</taxon>
        <taxon>Anguinidae</taxon>
        <taxon>Anguininae</taxon>
        <taxon>Ditylenchus</taxon>
    </lineage>
</organism>
<feature type="compositionally biased region" description="Basic and acidic residues" evidence="1">
    <location>
        <begin position="1"/>
        <end position="10"/>
    </location>
</feature>
<dbReference type="GO" id="GO:0016747">
    <property type="term" value="F:acyltransferase activity, transferring groups other than amino-acyl groups"/>
    <property type="evidence" value="ECO:0007669"/>
    <property type="project" value="InterPro"/>
</dbReference>
<evidence type="ECO:0000256" key="1">
    <source>
        <dbReference type="SAM" id="MobiDB-lite"/>
    </source>
</evidence>
<dbReference type="InterPro" id="IPR016181">
    <property type="entry name" value="Acyl_CoA_acyltransferase"/>
</dbReference>
<accession>A0AAD4NGB6</accession>
<name>A0AAD4NGB6_9BILA</name>
<feature type="region of interest" description="Disordered" evidence="1">
    <location>
        <begin position="1"/>
        <end position="40"/>
    </location>
</feature>
<reference evidence="3" key="1">
    <citation type="submission" date="2022-01" db="EMBL/GenBank/DDBJ databases">
        <title>Genome Sequence Resource for Two Populations of Ditylenchus destructor, the Migratory Endoparasitic Phytonematode.</title>
        <authorList>
            <person name="Zhang H."/>
            <person name="Lin R."/>
            <person name="Xie B."/>
        </authorList>
    </citation>
    <scope>NUCLEOTIDE SEQUENCE</scope>
    <source>
        <strain evidence="3">BazhouSP</strain>
    </source>
</reference>
<evidence type="ECO:0000259" key="2">
    <source>
        <dbReference type="PROSITE" id="PS51186"/>
    </source>
</evidence>